<sequence>MAPPKKTVKKMDLTSFLNDDTFGSSWAEEDVDLNKITIPIETANANTIPLSELAHAKNNSNNMRSGGFGGSFGGSGGSFGGNGGRSRLDPALGGVVSDRREEYPVPDAPPYRAVINNIPWDITPEGVQAWVEDGLVKPEAVEEVILPKNLRDPTRLKGNAFVTLKEKADLVAALKFNGTKLNERTVYVSVAAPRRMGGADVDWSSARGSNFQGDGREDAPDLDWGAARGSNFKGPRREREEVDIDWTGARGSNFQNSSRPPRREREEVDIDWTGARGSNFQNSSRPPRREREEVDIDWTGARGSNFQSSSRPPRREREEPDIDWAAARGSNFQSSSRPPRREREKEEPALDWGAARGSQFGKPQQAKNSYKDKTTPDKKTAEEQPKIQKSTYDILRTEDDDEDEEVAEKQNEDAKENHTDAAVEKIQEKTAQLTVEDGDDWEVVGKK</sequence>
<dbReference type="SUPFAM" id="SSF54928">
    <property type="entry name" value="RNA-binding domain, RBD"/>
    <property type="match status" value="1"/>
</dbReference>
<protein>
    <submittedName>
        <fullName evidence="1">Uncharacterized protein</fullName>
    </submittedName>
</protein>
<dbReference type="InterPro" id="IPR000504">
    <property type="entry name" value="RRM_dom"/>
</dbReference>
<dbReference type="GO" id="GO:0003723">
    <property type="term" value="F:RNA binding"/>
    <property type="evidence" value="ECO:0007669"/>
    <property type="project" value="UniProtKB-UniRule"/>
</dbReference>
<dbReference type="SMART" id="SM00360">
    <property type="entry name" value="RRM"/>
    <property type="match status" value="1"/>
</dbReference>
<proteinExistence type="predicted"/>
<dbReference type="InterPro" id="IPR012677">
    <property type="entry name" value="Nucleotide-bd_a/b_plait_sf"/>
</dbReference>
<dbReference type="OrthoDB" id="48651at2759"/>
<dbReference type="InterPro" id="IPR035979">
    <property type="entry name" value="RBD_domain_sf"/>
</dbReference>
<dbReference type="EMBL" id="OX365911">
    <property type="protein sequence ID" value="CAI4054138.1"/>
    <property type="molecule type" value="Genomic_DNA"/>
</dbReference>
<accession>A0AA35NPH5</accession>
<dbReference type="PROSITE" id="PS50102">
    <property type="entry name" value="RRM"/>
    <property type="match status" value="1"/>
</dbReference>
<reference evidence="1" key="1">
    <citation type="submission" date="2022-10" db="EMBL/GenBank/DDBJ databases">
        <authorList>
            <person name="Byrne P K."/>
        </authorList>
    </citation>
    <scope>NUCLEOTIDE SEQUENCE</scope>
    <source>
        <strain evidence="1">IFO1802</strain>
    </source>
</reference>
<organism evidence="1 2">
    <name type="scientific">Saccharomyces kudriavzevii (strain ATCC MYA-4449 / AS 2.2408 / CBS 8840 / NBRC 1802 / NCYC 2889)</name>
    <name type="common">Yeast</name>
    <dbReference type="NCBI Taxonomy" id="226230"/>
    <lineage>
        <taxon>Eukaryota</taxon>
        <taxon>Fungi</taxon>
        <taxon>Dikarya</taxon>
        <taxon>Ascomycota</taxon>
        <taxon>Saccharomycotina</taxon>
        <taxon>Saccharomycetes</taxon>
        <taxon>Saccharomycetales</taxon>
        <taxon>Saccharomycetaceae</taxon>
        <taxon>Saccharomyces</taxon>
    </lineage>
</organism>
<gene>
    <name evidence="1" type="primary">SKDI16G4170</name>
    <name evidence="1" type="ORF">SKDI_16G4170</name>
</gene>
<dbReference type="Proteomes" id="UP001162087">
    <property type="component" value="Chromosome 16"/>
</dbReference>
<dbReference type="Gene3D" id="3.30.70.330">
    <property type="match status" value="1"/>
</dbReference>
<keyword evidence="2" id="KW-1185">Reference proteome</keyword>
<name>A0AA35NPH5_SACK1</name>
<evidence type="ECO:0000313" key="2">
    <source>
        <dbReference type="Proteomes" id="UP001162087"/>
    </source>
</evidence>
<evidence type="ECO:0000313" key="1">
    <source>
        <dbReference type="EMBL" id="CAI4054138.1"/>
    </source>
</evidence>